<name>A0ABN7WLW0_GIGMA</name>
<comment type="caution">
    <text evidence="2">The sequence shown here is derived from an EMBL/GenBank/DDBJ whole genome shotgun (WGS) entry which is preliminary data.</text>
</comment>
<sequence length="50" mass="5553">MSFSQESEYRDVSQDFSDTEDKTKIEGKLGIPVGKICKTEFSKSSSTSTL</sequence>
<dbReference type="Proteomes" id="UP000789901">
    <property type="component" value="Unassembled WGS sequence"/>
</dbReference>
<dbReference type="EMBL" id="CAJVQB010051551">
    <property type="protein sequence ID" value="CAG8835475.1"/>
    <property type="molecule type" value="Genomic_DNA"/>
</dbReference>
<feature type="region of interest" description="Disordered" evidence="1">
    <location>
        <begin position="1"/>
        <end position="24"/>
    </location>
</feature>
<protein>
    <submittedName>
        <fullName evidence="2">33805_t:CDS:1</fullName>
    </submittedName>
</protein>
<feature type="non-terminal residue" evidence="2">
    <location>
        <position position="50"/>
    </location>
</feature>
<organism evidence="2 3">
    <name type="scientific">Gigaspora margarita</name>
    <dbReference type="NCBI Taxonomy" id="4874"/>
    <lineage>
        <taxon>Eukaryota</taxon>
        <taxon>Fungi</taxon>
        <taxon>Fungi incertae sedis</taxon>
        <taxon>Mucoromycota</taxon>
        <taxon>Glomeromycotina</taxon>
        <taxon>Glomeromycetes</taxon>
        <taxon>Diversisporales</taxon>
        <taxon>Gigasporaceae</taxon>
        <taxon>Gigaspora</taxon>
    </lineage>
</organism>
<proteinExistence type="predicted"/>
<evidence type="ECO:0000256" key="1">
    <source>
        <dbReference type="SAM" id="MobiDB-lite"/>
    </source>
</evidence>
<evidence type="ECO:0000313" key="2">
    <source>
        <dbReference type="EMBL" id="CAG8835475.1"/>
    </source>
</evidence>
<keyword evidence="3" id="KW-1185">Reference proteome</keyword>
<evidence type="ECO:0000313" key="3">
    <source>
        <dbReference type="Proteomes" id="UP000789901"/>
    </source>
</evidence>
<feature type="compositionally biased region" description="Basic and acidic residues" evidence="1">
    <location>
        <begin position="7"/>
        <end position="24"/>
    </location>
</feature>
<gene>
    <name evidence="2" type="ORF">GMARGA_LOCUS32588</name>
</gene>
<accession>A0ABN7WLW0</accession>
<reference evidence="2 3" key="1">
    <citation type="submission" date="2021-06" db="EMBL/GenBank/DDBJ databases">
        <authorList>
            <person name="Kallberg Y."/>
            <person name="Tangrot J."/>
            <person name="Rosling A."/>
        </authorList>
    </citation>
    <scope>NUCLEOTIDE SEQUENCE [LARGE SCALE GENOMIC DNA]</scope>
    <source>
        <strain evidence="2 3">120-4 pot B 10/14</strain>
    </source>
</reference>